<accession>T1E350</accession>
<dbReference type="AlphaFoldDB" id="T1E350"/>
<organism evidence="1">
    <name type="scientific">Psorophora albipes</name>
    <dbReference type="NCBI Taxonomy" id="869069"/>
    <lineage>
        <taxon>Eukaryota</taxon>
        <taxon>Metazoa</taxon>
        <taxon>Ecdysozoa</taxon>
        <taxon>Arthropoda</taxon>
        <taxon>Hexapoda</taxon>
        <taxon>Insecta</taxon>
        <taxon>Pterygota</taxon>
        <taxon>Neoptera</taxon>
        <taxon>Endopterygota</taxon>
        <taxon>Diptera</taxon>
        <taxon>Nematocera</taxon>
        <taxon>Culicoidea</taxon>
        <taxon>Culicidae</taxon>
        <taxon>Culicinae</taxon>
        <taxon>Aedini</taxon>
        <taxon>Psorophora</taxon>
    </lineage>
</organism>
<dbReference type="EMBL" id="GALA01000690">
    <property type="protein sequence ID" value="JAA94162.1"/>
    <property type="molecule type" value="mRNA"/>
</dbReference>
<name>T1E350_9DIPT</name>
<protein>
    <submittedName>
        <fullName evidence="1">Uncharacterized protein</fullName>
    </submittedName>
</protein>
<sequence>MVTVELYQNELCCLDAPHEGLRQELAALQQVQQQNYCALANLLFDQCGECNRMACLPQAAFAVHKLRKQNEKDLAVARLSTTDKQDVPRYLNSTLDLTPVKYSEKLMNSIWGLYNRYSPHNFKKNIGEVQQQQYFGMQQPFAVACAASENTNSEAGTTKYYPKK</sequence>
<proteinExistence type="evidence at transcript level"/>
<reference evidence="1" key="1">
    <citation type="journal article" date="2013" name="BMC Genomics">
        <title>A deep insight into the sialotranscriptome of the mosquito, Psorophora albipes.</title>
        <authorList>
            <person name="Chagas A.C."/>
            <person name="Calvo E."/>
            <person name="Rios-Velasquez C.M."/>
            <person name="Pessoa F.A."/>
            <person name="Medeiros J.F."/>
            <person name="Ribeiro J.M."/>
        </authorList>
    </citation>
    <scope>NUCLEOTIDE SEQUENCE</scope>
</reference>
<evidence type="ECO:0000313" key="1">
    <source>
        <dbReference type="EMBL" id="JAA94162.1"/>
    </source>
</evidence>